<keyword evidence="1" id="KW-0472">Membrane</keyword>
<dbReference type="EMBL" id="FOTS01000083">
    <property type="protein sequence ID" value="SFM34998.1"/>
    <property type="molecule type" value="Genomic_DNA"/>
</dbReference>
<feature type="transmembrane region" description="Helical" evidence="1">
    <location>
        <begin position="29"/>
        <end position="54"/>
    </location>
</feature>
<dbReference type="STRING" id="1123291.SAMN04490355_108312"/>
<keyword evidence="3" id="KW-1185">Reference proteome</keyword>
<feature type="transmembrane region" description="Helical" evidence="1">
    <location>
        <begin position="6"/>
        <end position="22"/>
    </location>
</feature>
<feature type="transmembrane region" description="Helical" evidence="1">
    <location>
        <begin position="88"/>
        <end position="107"/>
    </location>
</feature>
<dbReference type="RefSeq" id="WP_090944329.1">
    <property type="nucleotide sequence ID" value="NZ_FOTS01000083.1"/>
</dbReference>
<feature type="transmembrane region" description="Helical" evidence="1">
    <location>
        <begin position="60"/>
        <end position="81"/>
    </location>
</feature>
<reference evidence="3" key="1">
    <citation type="submission" date="2016-10" db="EMBL/GenBank/DDBJ databases">
        <authorList>
            <person name="Varghese N."/>
            <person name="Submissions S."/>
        </authorList>
    </citation>
    <scope>NUCLEOTIDE SEQUENCE [LARGE SCALE GENOMIC DNA]</scope>
    <source>
        <strain evidence="3">DSM 13327</strain>
    </source>
</reference>
<organism evidence="2 3">
    <name type="scientific">Pelosinus propionicus DSM 13327</name>
    <dbReference type="NCBI Taxonomy" id="1123291"/>
    <lineage>
        <taxon>Bacteria</taxon>
        <taxon>Bacillati</taxon>
        <taxon>Bacillota</taxon>
        <taxon>Negativicutes</taxon>
        <taxon>Selenomonadales</taxon>
        <taxon>Sporomusaceae</taxon>
        <taxon>Pelosinus</taxon>
    </lineage>
</organism>
<sequence>MSNSVIMWSMFLIPWLSLFFLHSGEIRRWMPVAMFTVVLSTIIHDVGTTLGFWATQESTFPFYQMIPYYYGAMPVLTVWVFKFTYGRFFTYMVTNTILDIGFNFFLLDYFLPSRGIMNFSISPFLSLPITLLHAASIYSYQMWQDNALFGVKNMIANNIQPAAAKPLSDPQEDKTKD</sequence>
<keyword evidence="1" id="KW-1133">Transmembrane helix</keyword>
<keyword evidence="1" id="KW-0812">Transmembrane</keyword>
<protein>
    <submittedName>
        <fullName evidence="2">Uncharacterized protein</fullName>
    </submittedName>
</protein>
<evidence type="ECO:0000313" key="2">
    <source>
        <dbReference type="EMBL" id="SFM34998.1"/>
    </source>
</evidence>
<evidence type="ECO:0000256" key="1">
    <source>
        <dbReference type="SAM" id="Phobius"/>
    </source>
</evidence>
<proteinExistence type="predicted"/>
<accession>A0A1I4Q4H1</accession>
<gene>
    <name evidence="2" type="ORF">SAMN04490355_108312</name>
</gene>
<dbReference type="OrthoDB" id="1683771at2"/>
<evidence type="ECO:0000313" key="3">
    <source>
        <dbReference type="Proteomes" id="UP000199520"/>
    </source>
</evidence>
<dbReference type="Proteomes" id="UP000199520">
    <property type="component" value="Unassembled WGS sequence"/>
</dbReference>
<feature type="transmembrane region" description="Helical" evidence="1">
    <location>
        <begin position="119"/>
        <end position="140"/>
    </location>
</feature>
<dbReference type="AlphaFoldDB" id="A0A1I4Q4H1"/>
<name>A0A1I4Q4H1_9FIRM</name>